<name>A0A182NR01_9DIPT</name>
<comment type="caution">
    <text evidence="8">Lacks conserved residue(s) required for the propagation of feature annotation.</text>
</comment>
<evidence type="ECO:0000256" key="5">
    <source>
        <dbReference type="ARBA" id="ARBA00023136"/>
    </source>
</evidence>
<comment type="function">
    <text evidence="8">Gustatory receptor which mediates acceptance or avoidance behavior, depending on its substrates.</text>
</comment>
<keyword evidence="6 8" id="KW-0675">Receptor</keyword>
<keyword evidence="7 8" id="KW-0807">Transducer</keyword>
<dbReference type="AlphaFoldDB" id="A0A182NR01"/>
<dbReference type="EnsemblMetazoa" id="ADIR010086-RA">
    <property type="protein sequence ID" value="ADIR010086-PA"/>
    <property type="gene ID" value="ADIR010086"/>
</dbReference>
<dbReference type="GO" id="GO:0043025">
    <property type="term" value="C:neuronal cell body"/>
    <property type="evidence" value="ECO:0007669"/>
    <property type="project" value="TreeGrafter"/>
</dbReference>
<dbReference type="GO" id="GO:0007635">
    <property type="term" value="P:chemosensory behavior"/>
    <property type="evidence" value="ECO:0007669"/>
    <property type="project" value="TreeGrafter"/>
</dbReference>
<dbReference type="PANTHER" id="PTHR21143:SF104">
    <property type="entry name" value="GUSTATORY RECEPTOR 8A-RELATED"/>
    <property type="match status" value="1"/>
</dbReference>
<accession>A0A182NR01</accession>
<dbReference type="PANTHER" id="PTHR21143">
    <property type="entry name" value="INVERTEBRATE GUSTATORY RECEPTOR"/>
    <property type="match status" value="1"/>
</dbReference>
<evidence type="ECO:0000256" key="2">
    <source>
        <dbReference type="ARBA" id="ARBA00022475"/>
    </source>
</evidence>
<evidence type="ECO:0000256" key="7">
    <source>
        <dbReference type="ARBA" id="ARBA00023224"/>
    </source>
</evidence>
<feature type="transmembrane region" description="Helical" evidence="8">
    <location>
        <begin position="348"/>
        <end position="368"/>
    </location>
</feature>
<dbReference type="Proteomes" id="UP000075884">
    <property type="component" value="Unassembled WGS sequence"/>
</dbReference>
<dbReference type="GO" id="GO:0050909">
    <property type="term" value="P:sensory perception of taste"/>
    <property type="evidence" value="ECO:0007669"/>
    <property type="project" value="InterPro"/>
</dbReference>
<dbReference type="VEuPathDB" id="VectorBase:ADIR010086"/>
<organism evidence="9 10">
    <name type="scientific">Anopheles dirus</name>
    <dbReference type="NCBI Taxonomy" id="7168"/>
    <lineage>
        <taxon>Eukaryota</taxon>
        <taxon>Metazoa</taxon>
        <taxon>Ecdysozoa</taxon>
        <taxon>Arthropoda</taxon>
        <taxon>Hexapoda</taxon>
        <taxon>Insecta</taxon>
        <taxon>Pterygota</taxon>
        <taxon>Neoptera</taxon>
        <taxon>Endopterygota</taxon>
        <taxon>Diptera</taxon>
        <taxon>Nematocera</taxon>
        <taxon>Culicoidea</taxon>
        <taxon>Culicidae</taxon>
        <taxon>Anophelinae</taxon>
        <taxon>Anopheles</taxon>
    </lineage>
</organism>
<dbReference type="GO" id="GO:0005886">
    <property type="term" value="C:plasma membrane"/>
    <property type="evidence" value="ECO:0007669"/>
    <property type="project" value="UniProtKB-SubCell"/>
</dbReference>
<evidence type="ECO:0000256" key="6">
    <source>
        <dbReference type="ARBA" id="ARBA00023170"/>
    </source>
</evidence>
<evidence type="ECO:0000313" key="9">
    <source>
        <dbReference type="EnsemblMetazoa" id="ADIR010086-PA"/>
    </source>
</evidence>
<comment type="similarity">
    <text evidence="8">Belongs to the insect chemoreceptor superfamily. Gustatory receptor (GR) family.</text>
</comment>
<feature type="transmembrane region" description="Helical" evidence="8">
    <location>
        <begin position="124"/>
        <end position="142"/>
    </location>
</feature>
<evidence type="ECO:0000313" key="10">
    <source>
        <dbReference type="Proteomes" id="UP000075884"/>
    </source>
</evidence>
<feature type="transmembrane region" description="Helical" evidence="8">
    <location>
        <begin position="72"/>
        <end position="92"/>
    </location>
</feature>
<evidence type="ECO:0000256" key="3">
    <source>
        <dbReference type="ARBA" id="ARBA00022692"/>
    </source>
</evidence>
<comment type="subcellular location">
    <subcellularLocation>
        <location evidence="1 8">Cell membrane</location>
        <topology evidence="1 8">Multi-pass membrane protein</topology>
    </subcellularLocation>
</comment>
<keyword evidence="4 8" id="KW-1133">Transmembrane helix</keyword>
<dbReference type="GO" id="GO:0030425">
    <property type="term" value="C:dendrite"/>
    <property type="evidence" value="ECO:0007669"/>
    <property type="project" value="TreeGrafter"/>
</dbReference>
<proteinExistence type="inferred from homology"/>
<reference evidence="9" key="2">
    <citation type="submission" date="2020-05" db="UniProtKB">
        <authorList>
            <consortium name="EnsemblMetazoa"/>
        </authorList>
    </citation>
    <scope>IDENTIFICATION</scope>
    <source>
        <strain evidence="9">WRAIR2</strain>
    </source>
</reference>
<protein>
    <recommendedName>
        <fullName evidence="8">Gustatory receptor</fullName>
    </recommendedName>
</protein>
<dbReference type="Pfam" id="PF08395">
    <property type="entry name" value="7tm_7"/>
    <property type="match status" value="1"/>
</dbReference>
<keyword evidence="2 8" id="KW-1003">Cell membrane</keyword>
<evidence type="ECO:0000256" key="8">
    <source>
        <dbReference type="RuleBase" id="RU363108"/>
    </source>
</evidence>
<dbReference type="GO" id="GO:0007165">
    <property type="term" value="P:signal transduction"/>
    <property type="evidence" value="ECO:0007669"/>
    <property type="project" value="UniProtKB-KW"/>
</dbReference>
<evidence type="ECO:0000256" key="1">
    <source>
        <dbReference type="ARBA" id="ARBA00004651"/>
    </source>
</evidence>
<dbReference type="InterPro" id="IPR013604">
    <property type="entry name" value="7TM_chemorcpt"/>
</dbReference>
<feature type="transmembrane region" description="Helical" evidence="8">
    <location>
        <begin position="242"/>
        <end position="265"/>
    </location>
</feature>
<keyword evidence="10" id="KW-1185">Reference proteome</keyword>
<reference evidence="10" key="1">
    <citation type="submission" date="2013-03" db="EMBL/GenBank/DDBJ databases">
        <title>The Genome Sequence of Anopheles dirus WRAIR2.</title>
        <authorList>
            <consortium name="The Broad Institute Genomics Platform"/>
            <person name="Neafsey D.E."/>
            <person name="Walton C."/>
            <person name="Walker B."/>
            <person name="Young S.K."/>
            <person name="Zeng Q."/>
            <person name="Gargeya S."/>
            <person name="Fitzgerald M."/>
            <person name="Haas B."/>
            <person name="Abouelleil A."/>
            <person name="Allen A.W."/>
            <person name="Alvarado L."/>
            <person name="Arachchi H.M."/>
            <person name="Berlin A.M."/>
            <person name="Chapman S.B."/>
            <person name="Gainer-Dewar J."/>
            <person name="Goldberg J."/>
            <person name="Griggs A."/>
            <person name="Gujja S."/>
            <person name="Hansen M."/>
            <person name="Howarth C."/>
            <person name="Imamovic A."/>
            <person name="Ireland A."/>
            <person name="Larimer J."/>
            <person name="McCowan C."/>
            <person name="Murphy C."/>
            <person name="Pearson M."/>
            <person name="Poon T.W."/>
            <person name="Priest M."/>
            <person name="Roberts A."/>
            <person name="Saif S."/>
            <person name="Shea T."/>
            <person name="Sisk P."/>
            <person name="Sykes S."/>
            <person name="Wortman J."/>
            <person name="Nusbaum C."/>
            <person name="Birren B."/>
        </authorList>
    </citation>
    <scope>NUCLEOTIDE SEQUENCE [LARGE SCALE GENOMIC DNA]</scope>
    <source>
        <strain evidence="10">WRAIR2</strain>
    </source>
</reference>
<dbReference type="GO" id="GO:0030424">
    <property type="term" value="C:axon"/>
    <property type="evidence" value="ECO:0007669"/>
    <property type="project" value="TreeGrafter"/>
</dbReference>
<dbReference type="GO" id="GO:0008049">
    <property type="term" value="P:male courtship behavior"/>
    <property type="evidence" value="ECO:0007669"/>
    <property type="project" value="TreeGrafter"/>
</dbReference>
<evidence type="ECO:0000256" key="4">
    <source>
        <dbReference type="ARBA" id="ARBA00022989"/>
    </source>
</evidence>
<sequence>MTEKFQTYFIASSADWWAKFREWEQLCCPRTATVRIVLLFLFFLLLELIVFVITLIYIPSRIETGSFLLDNGVPSILIIASIGSIVMLAHMLSRRKCIGVVATTLQRFDQTLQRLDFRLRCEEVIYWTVGWIITFVVTTILFSISIQVFGSMVFGSNMNVAALVVFINVANVPYTICSIWAMIFALCVWYRLKLLNTLTDNSMRALATTGRKERTKRSHTVAGLTDLQSELATVVEHINAVFGLQMTLSLSAFTMLLIFCIFSYYRAAVVMGDTERYFAWLIICWSLYNCCTQLPKVLFGSWIGIAAKRQTRLVYHYLRQSDDILSILSQQLEHLPLTIRSWFSTINWPVYATIIGYISTYVVILIQFDSKAMDVSKANLPNVQQE</sequence>
<feature type="transmembrane region" description="Helical" evidence="8">
    <location>
        <begin position="36"/>
        <end position="60"/>
    </location>
</feature>
<dbReference type="STRING" id="7168.A0A182NR01"/>
<keyword evidence="5 8" id="KW-0472">Membrane</keyword>
<keyword evidence="3 8" id="KW-0812">Transmembrane</keyword>